<dbReference type="PANTHER" id="PTHR45841">
    <property type="entry name" value="MRNA TURNOVER PROTEIN 4 MRTO4"/>
    <property type="match status" value="1"/>
</dbReference>
<dbReference type="OrthoDB" id="10262308at2759"/>
<dbReference type="CDD" id="cd05796">
    <property type="entry name" value="Ribosomal_P0_like"/>
    <property type="match status" value="1"/>
</dbReference>
<evidence type="ECO:0000256" key="4">
    <source>
        <dbReference type="ARBA" id="ARBA00023242"/>
    </source>
</evidence>
<dbReference type="FunFam" id="3.30.70.1730:FF:000004">
    <property type="entry name" value="Ribosome assembly factor mrt4"/>
    <property type="match status" value="1"/>
</dbReference>
<evidence type="ECO:0000256" key="3">
    <source>
        <dbReference type="ARBA" id="ARBA00022490"/>
    </source>
</evidence>
<dbReference type="GO" id="GO:0000027">
    <property type="term" value="P:ribosomal large subunit assembly"/>
    <property type="evidence" value="ECO:0007669"/>
    <property type="project" value="InterPro"/>
</dbReference>
<evidence type="ECO:0000256" key="1">
    <source>
        <dbReference type="ARBA" id="ARBA00004046"/>
    </source>
</evidence>
<evidence type="ECO:0000313" key="7">
    <source>
        <dbReference type="EMBL" id="MBW17742.1"/>
    </source>
</evidence>
<dbReference type="FunFam" id="3.90.105.20:FF:000003">
    <property type="entry name" value="Ribosome assembly factor mrt4"/>
    <property type="match status" value="1"/>
</dbReference>
<dbReference type="GO" id="GO:0003723">
    <property type="term" value="F:RNA binding"/>
    <property type="evidence" value="ECO:0007669"/>
    <property type="project" value="TreeGrafter"/>
</dbReference>
<organism evidence="7">
    <name type="scientific">Melanaphis sacchari</name>
    <dbReference type="NCBI Taxonomy" id="742174"/>
    <lineage>
        <taxon>Eukaryota</taxon>
        <taxon>Metazoa</taxon>
        <taxon>Ecdysozoa</taxon>
        <taxon>Arthropoda</taxon>
        <taxon>Hexapoda</taxon>
        <taxon>Insecta</taxon>
        <taxon>Pterygota</taxon>
        <taxon>Neoptera</taxon>
        <taxon>Paraneoptera</taxon>
        <taxon>Hemiptera</taxon>
        <taxon>Sternorrhyncha</taxon>
        <taxon>Aphidomorpha</taxon>
        <taxon>Aphidoidea</taxon>
        <taxon>Aphididae</taxon>
        <taxon>Aphidini</taxon>
        <taxon>Melanaphis</taxon>
    </lineage>
</organism>
<dbReference type="PANTHER" id="PTHR45841:SF1">
    <property type="entry name" value="MRNA TURNOVER PROTEIN 4 HOMOLOG"/>
    <property type="match status" value="1"/>
</dbReference>
<reference evidence="7" key="1">
    <citation type="submission" date="2017-10" db="EMBL/GenBank/DDBJ databases">
        <title>Transcriptome Assembly of Sugarcane Aphid Adults.</title>
        <authorList>
            <person name="Scully E.D."/>
            <person name="Palmer N.A."/>
            <person name="Geib S.M."/>
            <person name="Sarath G."/>
            <person name="Sattler S.E."/>
        </authorList>
    </citation>
    <scope>NUCLEOTIDE SEQUENCE</scope>
    <source>
        <tissue evidence="7">Whole body</tissue>
    </source>
</reference>
<dbReference type="InterPro" id="IPR001790">
    <property type="entry name" value="Ribosomal_uL10"/>
</dbReference>
<proteinExistence type="inferred from homology"/>
<dbReference type="InterPro" id="IPR033867">
    <property type="entry name" value="Mrt4"/>
</dbReference>
<comment type="function">
    <text evidence="1 5">Component of the ribosome assembly machinery. Nuclear paralog of the ribosomal protein P0, it binds pre-60S subunits at an early stage of assembly in the nucleolus, and is replaced by P0 in cytoplasmic pre-60S subunits and mature 80S ribosomes.</text>
</comment>
<dbReference type="GO" id="GO:0005730">
    <property type="term" value="C:nucleolus"/>
    <property type="evidence" value="ECO:0007669"/>
    <property type="project" value="UniProtKB-SubCell"/>
</dbReference>
<evidence type="ECO:0000256" key="2">
    <source>
        <dbReference type="ARBA" id="ARBA00008889"/>
    </source>
</evidence>
<dbReference type="InterPro" id="IPR043164">
    <property type="entry name" value="Ribosomal_uL10-like_insert_sf"/>
</dbReference>
<dbReference type="InterPro" id="IPR040637">
    <property type="entry name" value="Ribosomal_uL10-like_insert"/>
</dbReference>
<dbReference type="GO" id="GO:0000956">
    <property type="term" value="P:nuclear-transcribed mRNA catabolic process"/>
    <property type="evidence" value="ECO:0007669"/>
    <property type="project" value="TreeGrafter"/>
</dbReference>
<feature type="domain" description="Large ribosomal subunit protein uL10-like insertion" evidence="6">
    <location>
        <begin position="126"/>
        <end position="195"/>
    </location>
</feature>
<dbReference type="SUPFAM" id="SSF160369">
    <property type="entry name" value="Ribosomal protein L10-like"/>
    <property type="match status" value="1"/>
</dbReference>
<keyword evidence="4 5" id="KW-0539">Nucleus</keyword>
<evidence type="ECO:0000259" key="6">
    <source>
        <dbReference type="Pfam" id="PF17777"/>
    </source>
</evidence>
<sequence>MPKSKRDKKISLTKTTKLGSKLKQSVMENLREAVDEYEHIFVFHTDNMRNGKLKDVRNEWKDSRFFFGKNKVMSYALGKSAQDEIQTNLHKLALKIEGQCGLLFTNRPVDKVIEWFDNYSEPEFPRAGIRAAYTVTLDEGPLPDTFIHSMEPSLRQLGLPTSLQRGVIQVIKSHTICKEGSIITPEQSRLLKLFGHKMAQFKIVLRYVWSKDGQFRPLLDE</sequence>
<dbReference type="Pfam" id="PF17777">
    <property type="entry name" value="RL10P_insert"/>
    <property type="match status" value="1"/>
</dbReference>
<dbReference type="GO" id="GO:0006364">
    <property type="term" value="P:rRNA processing"/>
    <property type="evidence" value="ECO:0007669"/>
    <property type="project" value="TreeGrafter"/>
</dbReference>
<accession>A0A2H8TW19</accession>
<dbReference type="Gene3D" id="3.30.70.1730">
    <property type="match status" value="1"/>
</dbReference>
<dbReference type="EMBL" id="GFXV01005937">
    <property type="protein sequence ID" value="MBW17742.1"/>
    <property type="molecule type" value="Transcribed_RNA"/>
</dbReference>
<comment type="similarity">
    <text evidence="2 5">Belongs to the universal ribosomal protein uL10 family.</text>
</comment>
<protein>
    <recommendedName>
        <fullName evidence="5">Ribosome assembly factor mrt4</fullName>
    </recommendedName>
</protein>
<dbReference type="InterPro" id="IPR043141">
    <property type="entry name" value="Ribosomal_uL10-like_sf"/>
</dbReference>
<keyword evidence="3 5" id="KW-0963">Cytoplasm</keyword>
<dbReference type="Gene3D" id="3.90.105.20">
    <property type="match status" value="1"/>
</dbReference>
<keyword evidence="5" id="KW-0690">Ribosome biogenesis</keyword>
<dbReference type="GO" id="GO:0030687">
    <property type="term" value="C:preribosome, large subunit precursor"/>
    <property type="evidence" value="ECO:0007669"/>
    <property type="project" value="TreeGrafter"/>
</dbReference>
<dbReference type="InterPro" id="IPR051742">
    <property type="entry name" value="Ribosome_Assembly_uL10"/>
</dbReference>
<gene>
    <name evidence="7" type="primary">MRTO4</name>
</gene>
<dbReference type="GO" id="GO:0005737">
    <property type="term" value="C:cytoplasm"/>
    <property type="evidence" value="ECO:0007669"/>
    <property type="project" value="UniProtKB-SubCell"/>
</dbReference>
<dbReference type="Pfam" id="PF00466">
    <property type="entry name" value="Ribosomal_L10"/>
    <property type="match status" value="1"/>
</dbReference>
<name>A0A2H8TW19_9HEMI</name>
<comment type="subunit">
    <text evidence="5">Associates with the pre-60S ribosomal particle.</text>
</comment>
<dbReference type="AlphaFoldDB" id="A0A2H8TW19"/>
<comment type="subcellular location">
    <subcellularLocation>
        <location evidence="5">Cytoplasm</location>
    </subcellularLocation>
    <subcellularLocation>
        <location evidence="5">Nucleus</location>
        <location evidence="5">Nucleolus</location>
    </subcellularLocation>
</comment>
<evidence type="ECO:0000256" key="5">
    <source>
        <dbReference type="RuleBase" id="RU364039"/>
    </source>
</evidence>